<dbReference type="Proteomes" id="UP001500051">
    <property type="component" value="Unassembled WGS sequence"/>
</dbReference>
<comment type="cofactor">
    <cofactor evidence="1">
        <name>Mg(2+)</name>
        <dbReference type="ChEBI" id="CHEBI:18420"/>
    </cofactor>
</comment>
<name>A0ABP7E0D5_9ACTN</name>
<gene>
    <name evidence="6" type="ORF">GCM10022204_33090</name>
</gene>
<evidence type="ECO:0000256" key="1">
    <source>
        <dbReference type="ARBA" id="ARBA00001946"/>
    </source>
</evidence>
<dbReference type="Gene3D" id="3.90.79.10">
    <property type="entry name" value="Nucleoside Triphosphate Pyrophosphohydrolase"/>
    <property type="match status" value="1"/>
</dbReference>
<protein>
    <recommendedName>
        <fullName evidence="5">Nudix hydrolase domain-containing protein</fullName>
    </recommendedName>
</protein>
<dbReference type="EMBL" id="BAAAYX010000013">
    <property type="protein sequence ID" value="GAA3711662.1"/>
    <property type="molecule type" value="Genomic_DNA"/>
</dbReference>
<sequence length="211" mass="23387">MGAAPRGSLVAPAPHRGARRPVRTLTDVSDESGRRYEIPDDPADRPVRTRRAVRVIVVGPDDRVLLFEDSDPGVPGVTWWVTPGGGMDPGESERTTAVREMAEETGYVLDEDALVGPLATRYAVHGYSDQVLEQDETFYLVRVPAFEIDISAHTEEEQLTLQGHRWWTRTEIEAGGAWIWPEQLLELWDRAAGPTLPPLGLGRQEESTVPV</sequence>
<feature type="domain" description="Nudix hydrolase" evidence="5">
    <location>
        <begin position="48"/>
        <end position="203"/>
    </location>
</feature>
<evidence type="ECO:0000259" key="5">
    <source>
        <dbReference type="PROSITE" id="PS51462"/>
    </source>
</evidence>
<keyword evidence="3" id="KW-0460">Magnesium</keyword>
<dbReference type="PANTHER" id="PTHR43046">
    <property type="entry name" value="GDP-MANNOSE MANNOSYL HYDROLASE"/>
    <property type="match status" value="1"/>
</dbReference>
<keyword evidence="2" id="KW-0378">Hydrolase</keyword>
<feature type="compositionally biased region" description="Basic and acidic residues" evidence="4">
    <location>
        <begin position="31"/>
        <end position="43"/>
    </location>
</feature>
<dbReference type="PANTHER" id="PTHR43046:SF12">
    <property type="entry name" value="GDP-MANNOSE MANNOSYL HYDROLASE"/>
    <property type="match status" value="1"/>
</dbReference>
<organism evidence="6 7">
    <name type="scientific">Microlunatus aurantiacus</name>
    <dbReference type="NCBI Taxonomy" id="446786"/>
    <lineage>
        <taxon>Bacteria</taxon>
        <taxon>Bacillati</taxon>
        <taxon>Actinomycetota</taxon>
        <taxon>Actinomycetes</taxon>
        <taxon>Propionibacteriales</taxon>
        <taxon>Propionibacteriaceae</taxon>
        <taxon>Microlunatus</taxon>
    </lineage>
</organism>
<dbReference type="CDD" id="cd04685">
    <property type="entry name" value="NUDIX_Hydrolase"/>
    <property type="match status" value="1"/>
</dbReference>
<proteinExistence type="predicted"/>
<evidence type="ECO:0000313" key="6">
    <source>
        <dbReference type="EMBL" id="GAA3711662.1"/>
    </source>
</evidence>
<keyword evidence="7" id="KW-1185">Reference proteome</keyword>
<evidence type="ECO:0000313" key="7">
    <source>
        <dbReference type="Proteomes" id="UP001500051"/>
    </source>
</evidence>
<evidence type="ECO:0000256" key="4">
    <source>
        <dbReference type="SAM" id="MobiDB-lite"/>
    </source>
</evidence>
<accession>A0ABP7E0D5</accession>
<dbReference type="SUPFAM" id="SSF55811">
    <property type="entry name" value="Nudix"/>
    <property type="match status" value="1"/>
</dbReference>
<evidence type="ECO:0000256" key="2">
    <source>
        <dbReference type="ARBA" id="ARBA00022801"/>
    </source>
</evidence>
<dbReference type="InterPro" id="IPR020084">
    <property type="entry name" value="NUDIX_hydrolase_CS"/>
</dbReference>
<evidence type="ECO:0000256" key="3">
    <source>
        <dbReference type="ARBA" id="ARBA00022842"/>
    </source>
</evidence>
<dbReference type="PROSITE" id="PS00893">
    <property type="entry name" value="NUDIX_BOX"/>
    <property type="match status" value="1"/>
</dbReference>
<dbReference type="PROSITE" id="PS51462">
    <property type="entry name" value="NUDIX"/>
    <property type="match status" value="1"/>
</dbReference>
<dbReference type="InterPro" id="IPR015797">
    <property type="entry name" value="NUDIX_hydrolase-like_dom_sf"/>
</dbReference>
<comment type="caution">
    <text evidence="6">The sequence shown here is derived from an EMBL/GenBank/DDBJ whole genome shotgun (WGS) entry which is preliminary data.</text>
</comment>
<dbReference type="InterPro" id="IPR000086">
    <property type="entry name" value="NUDIX_hydrolase_dom"/>
</dbReference>
<reference evidence="7" key="1">
    <citation type="journal article" date="2019" name="Int. J. Syst. Evol. Microbiol.">
        <title>The Global Catalogue of Microorganisms (GCM) 10K type strain sequencing project: providing services to taxonomists for standard genome sequencing and annotation.</title>
        <authorList>
            <consortium name="The Broad Institute Genomics Platform"/>
            <consortium name="The Broad Institute Genome Sequencing Center for Infectious Disease"/>
            <person name="Wu L."/>
            <person name="Ma J."/>
        </authorList>
    </citation>
    <scope>NUCLEOTIDE SEQUENCE [LARGE SCALE GENOMIC DNA]</scope>
    <source>
        <strain evidence="7">JCM 16548</strain>
    </source>
</reference>
<dbReference type="Pfam" id="PF00293">
    <property type="entry name" value="NUDIX"/>
    <property type="match status" value="1"/>
</dbReference>
<feature type="region of interest" description="Disordered" evidence="4">
    <location>
        <begin position="1"/>
        <end position="43"/>
    </location>
</feature>